<feature type="transmembrane region" description="Helical" evidence="1">
    <location>
        <begin position="120"/>
        <end position="143"/>
    </location>
</feature>
<reference evidence="2 3" key="1">
    <citation type="submission" date="2023-07" db="EMBL/GenBank/DDBJ databases">
        <title>Sequencing the genomes of 1000 actinobacteria strains.</title>
        <authorList>
            <person name="Klenk H.-P."/>
        </authorList>
    </citation>
    <scope>NUCLEOTIDE SEQUENCE [LARGE SCALE GENOMIC DNA]</scope>
    <source>
        <strain evidence="2 3">DSM 45805</strain>
    </source>
</reference>
<evidence type="ECO:0008006" key="4">
    <source>
        <dbReference type="Google" id="ProtNLM"/>
    </source>
</evidence>
<evidence type="ECO:0000313" key="2">
    <source>
        <dbReference type="EMBL" id="MDQ0379206.1"/>
    </source>
</evidence>
<keyword evidence="1" id="KW-1133">Transmembrane helix</keyword>
<feature type="transmembrane region" description="Helical" evidence="1">
    <location>
        <begin position="12"/>
        <end position="33"/>
    </location>
</feature>
<feature type="transmembrane region" description="Helical" evidence="1">
    <location>
        <begin position="80"/>
        <end position="100"/>
    </location>
</feature>
<name>A0ABU0EW48_9PSEU</name>
<dbReference type="Proteomes" id="UP001229651">
    <property type="component" value="Unassembled WGS sequence"/>
</dbReference>
<keyword evidence="1" id="KW-0812">Transmembrane</keyword>
<protein>
    <recommendedName>
        <fullName evidence="4">Integral membrane protein</fullName>
    </recommendedName>
</protein>
<keyword evidence="3" id="KW-1185">Reference proteome</keyword>
<gene>
    <name evidence="2" type="ORF">FB470_003200</name>
</gene>
<evidence type="ECO:0000313" key="3">
    <source>
        <dbReference type="Proteomes" id="UP001229651"/>
    </source>
</evidence>
<organism evidence="2 3">
    <name type="scientific">Amycolatopsis thermophila</name>
    <dbReference type="NCBI Taxonomy" id="206084"/>
    <lineage>
        <taxon>Bacteria</taxon>
        <taxon>Bacillati</taxon>
        <taxon>Actinomycetota</taxon>
        <taxon>Actinomycetes</taxon>
        <taxon>Pseudonocardiales</taxon>
        <taxon>Pseudonocardiaceae</taxon>
        <taxon>Amycolatopsis</taxon>
    </lineage>
</organism>
<accession>A0ABU0EW48</accession>
<keyword evidence="1" id="KW-0472">Membrane</keyword>
<comment type="caution">
    <text evidence="2">The sequence shown here is derived from an EMBL/GenBank/DDBJ whole genome shotgun (WGS) entry which is preliminary data.</text>
</comment>
<dbReference type="RefSeq" id="WP_306992397.1">
    <property type="nucleotide sequence ID" value="NZ_JAUSUT010000001.1"/>
</dbReference>
<proteinExistence type="predicted"/>
<dbReference type="EMBL" id="JAUSUT010000001">
    <property type="protein sequence ID" value="MDQ0379206.1"/>
    <property type="molecule type" value="Genomic_DNA"/>
</dbReference>
<sequence>MTSPVGREPRPSGLTAILAGALGLLLAVVLGYLPLKFFVDHGLDGMAVKVSCVLGVYSAAALFLLVGALITFFRAVAGAVSLLVGALLAVAAVVLEPVLLYPGYVGAFFSDMFRFGPDDAFVRVGAAVGGPLVFVLAVLPWTFRYLRHRPAGSW</sequence>
<evidence type="ECO:0000256" key="1">
    <source>
        <dbReference type="SAM" id="Phobius"/>
    </source>
</evidence>
<feature type="transmembrane region" description="Helical" evidence="1">
    <location>
        <begin position="53"/>
        <end position="73"/>
    </location>
</feature>